<dbReference type="InterPro" id="IPR001461">
    <property type="entry name" value="Aspartic_peptidase_A1"/>
</dbReference>
<feature type="region of interest" description="Disordered" evidence="2">
    <location>
        <begin position="120"/>
        <end position="165"/>
    </location>
</feature>
<comment type="caution">
    <text evidence="5">The sequence shown here is derived from an EMBL/GenBank/DDBJ whole genome shotgun (WGS) entry which is preliminary data.</text>
</comment>
<dbReference type="EMBL" id="JASNQZ010000007">
    <property type="protein sequence ID" value="KAL0954630.1"/>
    <property type="molecule type" value="Genomic_DNA"/>
</dbReference>
<dbReference type="PANTHER" id="PTHR47966:SF75">
    <property type="entry name" value="ENDOPEPTIDASE (CTSD), PUTATIVE (AFU_ORTHOLOGUE AFUA_4G07040)-RELATED"/>
    <property type="match status" value="1"/>
</dbReference>
<sequence>MQLTFTFSALLVVLYTTLFSQHAQAAPLHARKPQNGMVTLPLRRVQPRSSNVHPTVLLQQHLNRGNRRLARMTGRAEPSQEELRDHIVKRLVALEADALEKRYNRQGTNVQGVKAVKPVGPVASSASNGAKTLAQKGNVGKGTSSKGVSANANGAGSAASTTGKAAKSTDAGNAASAATGNAGSTAVKGAKQGKAVKAKSKNGAAGVNAGAGTAAGQATAGVADAGAAVAASGTNAAEGVAAAAAANPGVSPLKAAAIANPGVTAAGPPTGDNSLGLDIEANDIGYLATITMGTPPRDFLLLMDSGSADLWVGAENCQSEAGGGCGNHKFLGPQSSSSFVDTKAPFEVTYGTGNVKGDIVTDNINVAGLVLNKHTFGVATAESVDFSDDSTPFDGLMGLAQSSLSEQKTLTPIEALAKQGLVKNAIVSYKIPRLDDQKNDGEITFGDVDPAKFDAQTLETLENVSQQGFWEAAMPAVTVNGQSTGLQGRTSILDTGTTLIIAPAADAEAVHQLIPGAKSDNQGGFTVPCTTTASVALTFGKTSFAIDPRDLAFAPVDPNDPAGDCVSGIASGNIGGATEWLVGDVFLKNAYFSTDVTNNQLSLAKLA</sequence>
<evidence type="ECO:0000256" key="3">
    <source>
        <dbReference type="SAM" id="SignalP"/>
    </source>
</evidence>
<feature type="signal peptide" evidence="3">
    <location>
        <begin position="1"/>
        <end position="25"/>
    </location>
</feature>
<organism evidence="5 6">
    <name type="scientific">Hohenbuehelia grisea</name>
    <dbReference type="NCBI Taxonomy" id="104357"/>
    <lineage>
        <taxon>Eukaryota</taxon>
        <taxon>Fungi</taxon>
        <taxon>Dikarya</taxon>
        <taxon>Basidiomycota</taxon>
        <taxon>Agaricomycotina</taxon>
        <taxon>Agaricomycetes</taxon>
        <taxon>Agaricomycetidae</taxon>
        <taxon>Agaricales</taxon>
        <taxon>Pleurotineae</taxon>
        <taxon>Pleurotaceae</taxon>
        <taxon>Hohenbuehelia</taxon>
    </lineage>
</organism>
<reference evidence="6" key="1">
    <citation type="submission" date="2024-06" db="EMBL/GenBank/DDBJ databases">
        <title>Multi-omics analyses provide insights into the biosynthesis of the anticancer antibiotic pleurotin in Hohenbuehelia grisea.</title>
        <authorList>
            <person name="Weaver J.A."/>
            <person name="Alberti F."/>
        </authorList>
    </citation>
    <scope>NUCLEOTIDE SEQUENCE [LARGE SCALE GENOMIC DNA]</scope>
    <source>
        <strain evidence="6">T-177</strain>
    </source>
</reference>
<proteinExistence type="inferred from homology"/>
<comment type="similarity">
    <text evidence="1">Belongs to the peptidase A1 family.</text>
</comment>
<dbReference type="Proteomes" id="UP001556367">
    <property type="component" value="Unassembled WGS sequence"/>
</dbReference>
<dbReference type="InterPro" id="IPR034164">
    <property type="entry name" value="Pepsin-like_dom"/>
</dbReference>
<accession>A0ABR3JGP5</accession>
<gene>
    <name evidence="5" type="ORF">HGRIS_003585</name>
</gene>
<keyword evidence="6" id="KW-1185">Reference proteome</keyword>
<evidence type="ECO:0000256" key="1">
    <source>
        <dbReference type="ARBA" id="ARBA00007447"/>
    </source>
</evidence>
<evidence type="ECO:0000256" key="2">
    <source>
        <dbReference type="SAM" id="MobiDB-lite"/>
    </source>
</evidence>
<dbReference type="InterPro" id="IPR033121">
    <property type="entry name" value="PEPTIDASE_A1"/>
</dbReference>
<evidence type="ECO:0000313" key="5">
    <source>
        <dbReference type="EMBL" id="KAL0954630.1"/>
    </source>
</evidence>
<feature type="compositionally biased region" description="Low complexity" evidence="2">
    <location>
        <begin position="144"/>
        <end position="165"/>
    </location>
</feature>
<dbReference type="PROSITE" id="PS51767">
    <property type="entry name" value="PEPTIDASE_A1"/>
    <property type="match status" value="1"/>
</dbReference>
<keyword evidence="3" id="KW-0732">Signal</keyword>
<name>A0ABR3JGP5_9AGAR</name>
<dbReference type="Pfam" id="PF00026">
    <property type="entry name" value="Asp"/>
    <property type="match status" value="1"/>
</dbReference>
<protein>
    <recommendedName>
        <fullName evidence="4">Peptidase A1 domain-containing protein</fullName>
    </recommendedName>
</protein>
<feature type="chain" id="PRO_5046343670" description="Peptidase A1 domain-containing protein" evidence="3">
    <location>
        <begin position="26"/>
        <end position="607"/>
    </location>
</feature>
<dbReference type="CDD" id="cd05471">
    <property type="entry name" value="pepsin_like"/>
    <property type="match status" value="1"/>
</dbReference>
<evidence type="ECO:0000259" key="4">
    <source>
        <dbReference type="PROSITE" id="PS51767"/>
    </source>
</evidence>
<feature type="domain" description="Peptidase A1" evidence="4">
    <location>
        <begin position="286"/>
        <end position="604"/>
    </location>
</feature>
<dbReference type="PANTHER" id="PTHR47966">
    <property type="entry name" value="BETA-SITE APP-CLEAVING ENZYME, ISOFORM A-RELATED"/>
    <property type="match status" value="1"/>
</dbReference>
<evidence type="ECO:0000313" key="6">
    <source>
        <dbReference type="Proteomes" id="UP001556367"/>
    </source>
</evidence>
<dbReference type="Gene3D" id="2.40.70.10">
    <property type="entry name" value="Acid Proteases"/>
    <property type="match status" value="2"/>
</dbReference>
<dbReference type="PRINTS" id="PR00792">
    <property type="entry name" value="PEPSIN"/>
</dbReference>
<dbReference type="SUPFAM" id="SSF50630">
    <property type="entry name" value="Acid proteases"/>
    <property type="match status" value="1"/>
</dbReference>
<dbReference type="InterPro" id="IPR021109">
    <property type="entry name" value="Peptidase_aspartic_dom_sf"/>
</dbReference>